<reference evidence="2 3" key="1">
    <citation type="submission" date="2017-07" db="EMBL/GenBank/DDBJ databases">
        <title>Phylogenetic study on the rhizospheric bacterium Ochrobactrum sp. A44.</title>
        <authorList>
            <person name="Krzyzanowska D.M."/>
            <person name="Ossowicki A."/>
            <person name="Rajewska M."/>
            <person name="Maciag T."/>
            <person name="Kaczynski Z."/>
            <person name="Czerwicka M."/>
            <person name="Jafra S."/>
        </authorList>
    </citation>
    <scope>NUCLEOTIDE SEQUENCE [LARGE SCALE GENOMIC DNA]</scope>
    <source>
        <strain evidence="2 3">A44</strain>
    </source>
</reference>
<evidence type="ECO:0000313" key="3">
    <source>
        <dbReference type="Proteomes" id="UP000215256"/>
    </source>
</evidence>
<accession>A0A248UJF5</accession>
<feature type="region of interest" description="Disordered" evidence="1">
    <location>
        <begin position="1"/>
        <end position="21"/>
    </location>
</feature>
<protein>
    <submittedName>
        <fullName evidence="2">Uncharacterized protein</fullName>
    </submittedName>
</protein>
<dbReference type="AlphaFoldDB" id="A0A248UJF5"/>
<dbReference type="Proteomes" id="UP000215256">
    <property type="component" value="Chromosome 1"/>
</dbReference>
<name>A0A248UJF5_9HYPH</name>
<dbReference type="KEGG" id="och:CES85_1736"/>
<proteinExistence type="predicted"/>
<evidence type="ECO:0000256" key="1">
    <source>
        <dbReference type="SAM" id="MobiDB-lite"/>
    </source>
</evidence>
<dbReference type="EMBL" id="CP022604">
    <property type="protein sequence ID" value="ASV86808.1"/>
    <property type="molecule type" value="Genomic_DNA"/>
</dbReference>
<organism evidence="2 3">
    <name type="scientific">Ochrobactrum quorumnocens</name>
    <dbReference type="NCBI Taxonomy" id="271865"/>
    <lineage>
        <taxon>Bacteria</taxon>
        <taxon>Pseudomonadati</taxon>
        <taxon>Pseudomonadota</taxon>
        <taxon>Alphaproteobacteria</taxon>
        <taxon>Hyphomicrobiales</taxon>
        <taxon>Brucellaceae</taxon>
        <taxon>Brucella/Ochrobactrum group</taxon>
        <taxon>Ochrobactrum</taxon>
    </lineage>
</organism>
<evidence type="ECO:0000313" key="2">
    <source>
        <dbReference type="EMBL" id="ASV86808.1"/>
    </source>
</evidence>
<sequence>MEFHNSNEKGARIKSHAPGPESIRLLTSSCQEEVLEEVPVGIES</sequence>
<feature type="compositionally biased region" description="Basic and acidic residues" evidence="1">
    <location>
        <begin position="1"/>
        <end position="11"/>
    </location>
</feature>
<gene>
    <name evidence="2" type="ORF">CES85_1736</name>
</gene>